<comment type="caution">
    <text evidence="2">The sequence shown here is derived from an EMBL/GenBank/DDBJ whole genome shotgun (WGS) entry which is preliminary data.</text>
</comment>
<keyword evidence="1" id="KW-0472">Membrane</keyword>
<evidence type="ECO:0000256" key="1">
    <source>
        <dbReference type="SAM" id="Phobius"/>
    </source>
</evidence>
<keyword evidence="1" id="KW-0812">Transmembrane</keyword>
<gene>
    <name evidence="2" type="ORF">Fcan01_21441</name>
</gene>
<sequence>MWFLRSVNLIDQHARLVVLRSPPEQVTFPHVGLFCRELFVKSQSNIFAMESTVVSDLVEYSTVDGVIGLLMLVAGMILFSLVAMWSSTALITYSWMTGKSKNPIVLVFRSYVIPMFTTLWSK</sequence>
<organism evidence="2 3">
    <name type="scientific">Folsomia candida</name>
    <name type="common">Springtail</name>
    <dbReference type="NCBI Taxonomy" id="158441"/>
    <lineage>
        <taxon>Eukaryota</taxon>
        <taxon>Metazoa</taxon>
        <taxon>Ecdysozoa</taxon>
        <taxon>Arthropoda</taxon>
        <taxon>Hexapoda</taxon>
        <taxon>Collembola</taxon>
        <taxon>Entomobryomorpha</taxon>
        <taxon>Isotomoidea</taxon>
        <taxon>Isotomidae</taxon>
        <taxon>Proisotominae</taxon>
        <taxon>Folsomia</taxon>
    </lineage>
</organism>
<reference evidence="2 3" key="1">
    <citation type="submission" date="2015-12" db="EMBL/GenBank/DDBJ databases">
        <title>The genome of Folsomia candida.</title>
        <authorList>
            <person name="Faddeeva A."/>
            <person name="Derks M.F."/>
            <person name="Anvar Y."/>
            <person name="Smit S."/>
            <person name="Van Straalen N."/>
            <person name="Roelofs D."/>
        </authorList>
    </citation>
    <scope>NUCLEOTIDE SEQUENCE [LARGE SCALE GENOMIC DNA]</scope>
    <source>
        <strain evidence="2 3">VU population</strain>
        <tissue evidence="2">Whole body</tissue>
    </source>
</reference>
<dbReference type="Proteomes" id="UP000198287">
    <property type="component" value="Unassembled WGS sequence"/>
</dbReference>
<proteinExistence type="predicted"/>
<evidence type="ECO:0000313" key="2">
    <source>
        <dbReference type="EMBL" id="OXA43629.1"/>
    </source>
</evidence>
<dbReference type="AlphaFoldDB" id="A0A226DEN9"/>
<evidence type="ECO:0000313" key="3">
    <source>
        <dbReference type="Proteomes" id="UP000198287"/>
    </source>
</evidence>
<name>A0A226DEN9_FOLCA</name>
<keyword evidence="1" id="KW-1133">Transmembrane helix</keyword>
<accession>A0A226DEN9</accession>
<keyword evidence="3" id="KW-1185">Reference proteome</keyword>
<dbReference type="EMBL" id="LNIX01000021">
    <property type="protein sequence ID" value="OXA43629.1"/>
    <property type="molecule type" value="Genomic_DNA"/>
</dbReference>
<protein>
    <submittedName>
        <fullName evidence="2">Uncharacterized protein</fullName>
    </submittedName>
</protein>
<feature type="transmembrane region" description="Helical" evidence="1">
    <location>
        <begin position="66"/>
        <end position="91"/>
    </location>
</feature>